<evidence type="ECO:0000313" key="2">
    <source>
        <dbReference type="Proteomes" id="UP000051639"/>
    </source>
</evidence>
<evidence type="ECO:0000313" key="1">
    <source>
        <dbReference type="EMBL" id="KRN43541.1"/>
    </source>
</evidence>
<protein>
    <submittedName>
        <fullName evidence="1">Uncharacterized protein</fullName>
    </submittedName>
</protein>
<dbReference type="AlphaFoldDB" id="A0A0R2GYT2"/>
<gene>
    <name evidence="1" type="ORF">IV41_GL001785</name>
</gene>
<keyword evidence="2" id="KW-1185">Reference proteome</keyword>
<organism evidence="1 2">
    <name type="scientific">Limosilactobacillus ingluviei</name>
    <dbReference type="NCBI Taxonomy" id="148604"/>
    <lineage>
        <taxon>Bacteria</taxon>
        <taxon>Bacillati</taxon>
        <taxon>Bacillota</taxon>
        <taxon>Bacilli</taxon>
        <taxon>Lactobacillales</taxon>
        <taxon>Lactobacillaceae</taxon>
        <taxon>Limosilactobacillus</taxon>
    </lineage>
</organism>
<name>A0A0R2GYT2_9LACO</name>
<proteinExistence type="predicted"/>
<dbReference type="PATRIC" id="fig|148604.4.peg.1844"/>
<sequence>MHQLADEFNQATQSHGVNQKDNEEYFLCKGYNRGLSYAQLAFVINQSEHYVRRAIHQLITRQVIKQRGLKERRHQTKEGERK</sequence>
<dbReference type="EMBL" id="JQBA01000065">
    <property type="protein sequence ID" value="KRN43541.1"/>
    <property type="molecule type" value="Genomic_DNA"/>
</dbReference>
<reference evidence="1 2" key="1">
    <citation type="journal article" date="2015" name="Genome Announc.">
        <title>Expanding the biotechnology potential of lactobacilli through comparative genomics of 213 strains and associated genera.</title>
        <authorList>
            <person name="Sun Z."/>
            <person name="Harris H.M."/>
            <person name="McCann A."/>
            <person name="Guo C."/>
            <person name="Argimon S."/>
            <person name="Zhang W."/>
            <person name="Yang X."/>
            <person name="Jeffery I.B."/>
            <person name="Cooney J.C."/>
            <person name="Kagawa T.F."/>
            <person name="Liu W."/>
            <person name="Song Y."/>
            <person name="Salvetti E."/>
            <person name="Wrobel A."/>
            <person name="Rasinkangas P."/>
            <person name="Parkhill J."/>
            <person name="Rea M.C."/>
            <person name="O'Sullivan O."/>
            <person name="Ritari J."/>
            <person name="Douillard F.P."/>
            <person name="Paul Ross R."/>
            <person name="Yang R."/>
            <person name="Briner A.E."/>
            <person name="Felis G.E."/>
            <person name="de Vos W.M."/>
            <person name="Barrangou R."/>
            <person name="Klaenhammer T.R."/>
            <person name="Caufield P.W."/>
            <person name="Cui Y."/>
            <person name="Zhang H."/>
            <person name="O'Toole P.W."/>
        </authorList>
    </citation>
    <scope>NUCLEOTIDE SEQUENCE [LARGE SCALE GENOMIC DNA]</scope>
    <source>
        <strain evidence="1 2">DSM 14792</strain>
    </source>
</reference>
<dbReference type="Proteomes" id="UP000051639">
    <property type="component" value="Unassembled WGS sequence"/>
</dbReference>
<comment type="caution">
    <text evidence="1">The sequence shown here is derived from an EMBL/GenBank/DDBJ whole genome shotgun (WGS) entry which is preliminary data.</text>
</comment>
<accession>A0A0R2GYT2</accession>